<gene>
    <name evidence="2" type="ORF">XA68_17218</name>
</gene>
<dbReference type="EMBL" id="LAZP02000690">
    <property type="protein sequence ID" value="PFH56006.1"/>
    <property type="molecule type" value="Genomic_DNA"/>
</dbReference>
<feature type="domain" description="DUF6606" evidence="1">
    <location>
        <begin position="8"/>
        <end position="276"/>
    </location>
</feature>
<dbReference type="AlphaFoldDB" id="A0A2A9P587"/>
<name>A0A2A9P587_OPHUN</name>
<organism evidence="2 3">
    <name type="scientific">Ophiocordyceps unilateralis</name>
    <name type="common">Zombie-ant fungus</name>
    <name type="synonym">Torrubia unilateralis</name>
    <dbReference type="NCBI Taxonomy" id="268505"/>
    <lineage>
        <taxon>Eukaryota</taxon>
        <taxon>Fungi</taxon>
        <taxon>Dikarya</taxon>
        <taxon>Ascomycota</taxon>
        <taxon>Pezizomycotina</taxon>
        <taxon>Sordariomycetes</taxon>
        <taxon>Hypocreomycetidae</taxon>
        <taxon>Hypocreales</taxon>
        <taxon>Ophiocordycipitaceae</taxon>
        <taxon>Ophiocordyceps</taxon>
    </lineage>
</organism>
<reference evidence="2 3" key="2">
    <citation type="journal article" date="2017" name="Sci. Rep.">
        <title>Ant-infecting Ophiocordyceps genomes reveal a high diversity of potential behavioral manipulation genes and a possible major role for enterotoxins.</title>
        <authorList>
            <person name="de Bekker C."/>
            <person name="Ohm R.A."/>
            <person name="Evans H.C."/>
            <person name="Brachmann A."/>
            <person name="Hughes D.P."/>
        </authorList>
    </citation>
    <scope>NUCLEOTIDE SEQUENCE [LARGE SCALE GENOMIC DNA]</scope>
    <source>
        <strain evidence="2 3">SC16a</strain>
    </source>
</reference>
<keyword evidence="3" id="KW-1185">Reference proteome</keyword>
<evidence type="ECO:0000313" key="3">
    <source>
        <dbReference type="Proteomes" id="UP000037136"/>
    </source>
</evidence>
<sequence>MDNQVPFLINHLFLPSQLPGGSDASSSKQLALIDFVLDTLRRYLLEADIEHHASILAAISLMQNIRTSKGESEFLQENGVLEILQQRVDSDTVAPFHVTAQNAGVLIGKMNNSMVFEFFELAPTNFSVFSGCGRLVRRFPATAMRVSLDVFEKPEFQSVLASTLVKMSQQTVSEMKPKVVKARQKHDEDRDTTDPRIVTEFLVSFLAGLGEPVDVDGVCKNTREEVLWKNSKLPWRRSELWLLIRVSLQLTMTRVAGNSVAAYKTFMVFLLARLLQRAVREDVSSDLLHVMTAKVCRRLKKLQDPQHGKWLKSITRAVSEASDCMSQRWQGIQKCSESQLDLGAISRLKMGKDDCIPLGAMDGFISTVSQRSHQETFDFRPTAGVCHLDASELPEVCQETPSVYMPFHLAMIEDWIGSNLNGWIEKHPSLEESFGRVTIQNVAGHRRALGGSG</sequence>
<dbReference type="Pfam" id="PF20255">
    <property type="entry name" value="DUF6606"/>
    <property type="match status" value="1"/>
</dbReference>
<dbReference type="STRING" id="268505.A0A2A9P587"/>
<comment type="caution">
    <text evidence="2">The sequence shown here is derived from an EMBL/GenBank/DDBJ whole genome shotgun (WGS) entry which is preliminary data.</text>
</comment>
<evidence type="ECO:0000313" key="2">
    <source>
        <dbReference type="EMBL" id="PFH56006.1"/>
    </source>
</evidence>
<reference evidence="2 3" key="1">
    <citation type="journal article" date="2015" name="BMC Genomics">
        <title>Gene expression during zombie ant biting behavior reflects the complexity underlying fungal parasitic behavioral manipulation.</title>
        <authorList>
            <person name="de Bekker C."/>
            <person name="Ohm R.A."/>
            <person name="Loreto R.G."/>
            <person name="Sebastian A."/>
            <person name="Albert I."/>
            <person name="Merrow M."/>
            <person name="Brachmann A."/>
            <person name="Hughes D.P."/>
        </authorList>
    </citation>
    <scope>NUCLEOTIDE SEQUENCE [LARGE SCALE GENOMIC DNA]</scope>
    <source>
        <strain evidence="2 3">SC16a</strain>
    </source>
</reference>
<dbReference type="OrthoDB" id="3182339at2759"/>
<dbReference type="Proteomes" id="UP000037136">
    <property type="component" value="Unassembled WGS sequence"/>
</dbReference>
<proteinExistence type="predicted"/>
<dbReference type="InterPro" id="IPR046541">
    <property type="entry name" value="DUF6606"/>
</dbReference>
<accession>A0A2A9P587</accession>
<protein>
    <recommendedName>
        <fullName evidence="1">DUF6606 domain-containing protein</fullName>
    </recommendedName>
</protein>
<evidence type="ECO:0000259" key="1">
    <source>
        <dbReference type="Pfam" id="PF20255"/>
    </source>
</evidence>